<keyword evidence="3" id="KW-0804">Transcription</keyword>
<keyword evidence="2" id="KW-0805">Transcription regulation</keyword>
<feature type="domain" description="Doublesex- and mab-3-related transcription factor C1/C2 C-terminal" evidence="5">
    <location>
        <begin position="301"/>
        <end position="338"/>
    </location>
</feature>
<accession>A0A061HUM2</accession>
<evidence type="ECO:0000313" key="6">
    <source>
        <dbReference type="EMBL" id="ERE63183.1"/>
    </source>
</evidence>
<feature type="region of interest" description="Disordered" evidence="4">
    <location>
        <begin position="1"/>
        <end position="23"/>
    </location>
</feature>
<sequence>MEQKDKVGVPCGPSNSGCDTRNKTVVPLGIETSLIEPANHPGRRHISGTMTEARAMEQRGKVDVPCWPSNSDCNNGNKNGAPPGIEPGLTEPANHPGRGHHCGTRTQARATEQKDKMDVSWCPSNLECHTGNKTGAPVGIEPGLRALANHPGRGHSCGTRTQAREHSEALPALGSEKRAHGVLLKRRQIRLPRTTRDVTHKPLKQGKKSCAKARGRTGKENTVCQPDVRTFTSSPEGSSQGPPLFCWPPPLSPPACMTMNPEQPLVVSSPSVGLHETFSSSSPCLDMTPLPCPSVEHHPPEPQGPIASDQASVSATLECQETLEAAEALMTLKNSSWTWRQTHS</sequence>
<organism evidence="6 7">
    <name type="scientific">Cricetulus griseus</name>
    <name type="common">Chinese hamster</name>
    <name type="synonym">Cricetulus barabensis griseus</name>
    <dbReference type="NCBI Taxonomy" id="10029"/>
    <lineage>
        <taxon>Eukaryota</taxon>
        <taxon>Metazoa</taxon>
        <taxon>Chordata</taxon>
        <taxon>Craniata</taxon>
        <taxon>Vertebrata</taxon>
        <taxon>Euteleostomi</taxon>
        <taxon>Mammalia</taxon>
        <taxon>Eutheria</taxon>
        <taxon>Euarchontoglires</taxon>
        <taxon>Glires</taxon>
        <taxon>Rodentia</taxon>
        <taxon>Myomorpha</taxon>
        <taxon>Muroidea</taxon>
        <taxon>Cricetidae</taxon>
        <taxon>Cricetinae</taxon>
        <taxon>Cricetulus</taxon>
    </lineage>
</organism>
<name>A0A061HUM2_CRIGR</name>
<proteinExistence type="inferred from homology"/>
<reference evidence="7" key="1">
    <citation type="journal article" date="2013" name="Nat. Biotechnol.">
        <title>Chinese hamster genome sequenced from sorted chromosomes.</title>
        <authorList>
            <person name="Brinkrolf K."/>
            <person name="Rupp O."/>
            <person name="Laux H."/>
            <person name="Kollin F."/>
            <person name="Ernst W."/>
            <person name="Linke B."/>
            <person name="Kofler R."/>
            <person name="Romand S."/>
            <person name="Hesse F."/>
            <person name="Budach W.E."/>
            <person name="Galosy S."/>
            <person name="Muller D."/>
            <person name="Noll T."/>
            <person name="Wienberg J."/>
            <person name="Jostock T."/>
            <person name="Leonard M."/>
            <person name="Grillari J."/>
            <person name="Tauch A."/>
            <person name="Goesmann A."/>
            <person name="Helk B."/>
            <person name="Mott J.E."/>
            <person name="Puhler A."/>
            <person name="Borth N."/>
        </authorList>
    </citation>
    <scope>NUCLEOTIDE SEQUENCE [LARGE SCALE GENOMIC DNA]</scope>
    <source>
        <strain evidence="7">17A/GY</strain>
    </source>
</reference>
<evidence type="ECO:0000259" key="5">
    <source>
        <dbReference type="Pfam" id="PF15791"/>
    </source>
</evidence>
<gene>
    <name evidence="6" type="ORF">H671_xg20742</name>
</gene>
<dbReference type="AlphaFoldDB" id="A0A061HUM2"/>
<feature type="region of interest" description="Disordered" evidence="4">
    <location>
        <begin position="199"/>
        <end position="218"/>
    </location>
</feature>
<evidence type="ECO:0000256" key="3">
    <source>
        <dbReference type="ARBA" id="ARBA00023163"/>
    </source>
</evidence>
<comment type="similarity">
    <text evidence="1">Belongs to the DMRT family.</text>
</comment>
<dbReference type="Proteomes" id="UP000030759">
    <property type="component" value="Unassembled WGS sequence"/>
</dbReference>
<feature type="compositionally biased region" description="Basic residues" evidence="4">
    <location>
        <begin position="201"/>
        <end position="216"/>
    </location>
</feature>
<evidence type="ECO:0000256" key="4">
    <source>
        <dbReference type="SAM" id="MobiDB-lite"/>
    </source>
</evidence>
<evidence type="ECO:0000256" key="1">
    <source>
        <dbReference type="ARBA" id="ARBA00006834"/>
    </source>
</evidence>
<dbReference type="InterPro" id="IPR031577">
    <property type="entry name" value="DMRT-C1/C2_C"/>
</dbReference>
<evidence type="ECO:0000256" key="2">
    <source>
        <dbReference type="ARBA" id="ARBA00023015"/>
    </source>
</evidence>
<dbReference type="Pfam" id="PF15791">
    <property type="entry name" value="DMRT-like"/>
    <property type="match status" value="1"/>
</dbReference>
<protein>
    <recommendedName>
        <fullName evidence="5">Doublesex- and mab-3-related transcription factor C1/C2 C-terminal domain-containing protein</fullName>
    </recommendedName>
</protein>
<dbReference type="EMBL" id="KE686136">
    <property type="protein sequence ID" value="ERE63183.1"/>
    <property type="molecule type" value="Genomic_DNA"/>
</dbReference>
<evidence type="ECO:0000313" key="7">
    <source>
        <dbReference type="Proteomes" id="UP000030759"/>
    </source>
</evidence>
<feature type="region of interest" description="Disordered" evidence="4">
    <location>
        <begin position="289"/>
        <end position="315"/>
    </location>
</feature>